<accession>A0A0M0JJS7</accession>
<feature type="compositionally biased region" description="Basic residues" evidence="1">
    <location>
        <begin position="53"/>
        <end position="63"/>
    </location>
</feature>
<evidence type="ECO:0000313" key="3">
    <source>
        <dbReference type="Proteomes" id="UP000037460"/>
    </source>
</evidence>
<dbReference type="InterPro" id="IPR000048">
    <property type="entry name" value="IQ_motif_EF-hand-BS"/>
</dbReference>
<comment type="caution">
    <text evidence="2">The sequence shown here is derived from an EMBL/GenBank/DDBJ whole genome shotgun (WGS) entry which is preliminary data.</text>
</comment>
<dbReference type="PROSITE" id="PS50096">
    <property type="entry name" value="IQ"/>
    <property type="match status" value="3"/>
</dbReference>
<dbReference type="Proteomes" id="UP000037460">
    <property type="component" value="Unassembled WGS sequence"/>
</dbReference>
<protein>
    <submittedName>
        <fullName evidence="2">Uncharacterized protein</fullName>
    </submittedName>
</protein>
<proteinExistence type="predicted"/>
<dbReference type="Gene3D" id="1.20.5.190">
    <property type="match status" value="1"/>
</dbReference>
<evidence type="ECO:0000256" key="1">
    <source>
        <dbReference type="SAM" id="MobiDB-lite"/>
    </source>
</evidence>
<keyword evidence="3" id="KW-1185">Reference proteome</keyword>
<evidence type="ECO:0000313" key="2">
    <source>
        <dbReference type="EMBL" id="KOO26577.1"/>
    </source>
</evidence>
<dbReference type="Pfam" id="PF00612">
    <property type="entry name" value="IQ"/>
    <property type="match status" value="2"/>
</dbReference>
<feature type="region of interest" description="Disordered" evidence="1">
    <location>
        <begin position="1"/>
        <end position="82"/>
    </location>
</feature>
<dbReference type="SMART" id="SM00015">
    <property type="entry name" value="IQ"/>
    <property type="match status" value="3"/>
</dbReference>
<sequence>MATLRYGTRHSAQPSMPPKMKGAVKPPSGTLDSPKSAPKESPKSAPKESPKSEKKKAKFKKDSKKQVTTADEGERTGDGPGDTAQVAQVAQVALEAQEDHMAAEAVEDTAAEAARLAAIEADKLAEIKRAEAASRARREAEIRAEKARLQGIEDGKKFAKAQIIAGMKIQACLRGALVRKRNRRQKRLRQLRDPDGFDWCCVNKQGKNALKVMLAERERMAGCSKAQQKQHLKMMLNDPEFLETKVTKYLEERYATEEPPEIAELRLAAQKAEAAFQEMQRVAAFKAEQARLQKEMKAAMPARKRADLTFSSGSAASLEEARANLAHVPIEQKLSTVPRLNLDKSATIIQSRSRGQLARQQTSMLMLEKRGPPSARAPKVPPPVPRLNLDKSATVIQARSRGKLARQQTSMLMLEKRGPPSAREKVPRIHLNFTVIGDHVSIDWVVALE</sequence>
<dbReference type="EMBL" id="JWZX01002833">
    <property type="protein sequence ID" value="KOO26577.1"/>
    <property type="molecule type" value="Genomic_DNA"/>
</dbReference>
<name>A0A0M0JJS7_9EUKA</name>
<organism evidence="2 3">
    <name type="scientific">Chrysochromulina tobinii</name>
    <dbReference type="NCBI Taxonomy" id="1460289"/>
    <lineage>
        <taxon>Eukaryota</taxon>
        <taxon>Haptista</taxon>
        <taxon>Haptophyta</taxon>
        <taxon>Prymnesiophyceae</taxon>
        <taxon>Prymnesiales</taxon>
        <taxon>Chrysochromulinaceae</taxon>
        <taxon>Chrysochromulina</taxon>
    </lineage>
</organism>
<gene>
    <name evidence="2" type="ORF">Ctob_001211</name>
</gene>
<feature type="compositionally biased region" description="Basic and acidic residues" evidence="1">
    <location>
        <begin position="37"/>
        <end position="52"/>
    </location>
</feature>
<reference evidence="3" key="1">
    <citation type="journal article" date="2015" name="PLoS Genet.">
        <title>Genome Sequence and Transcriptome Analyses of Chrysochromulina tobin: Metabolic Tools for Enhanced Algal Fitness in the Prominent Order Prymnesiales (Haptophyceae).</title>
        <authorList>
            <person name="Hovde B.T."/>
            <person name="Deodato C.R."/>
            <person name="Hunsperger H.M."/>
            <person name="Ryken S.A."/>
            <person name="Yost W."/>
            <person name="Jha R.K."/>
            <person name="Patterson J."/>
            <person name="Monnat R.J. Jr."/>
            <person name="Barlow S.B."/>
            <person name="Starkenburg S.R."/>
            <person name="Cattolico R.A."/>
        </authorList>
    </citation>
    <scope>NUCLEOTIDE SEQUENCE</scope>
    <source>
        <strain evidence="3">CCMP291</strain>
    </source>
</reference>
<dbReference type="AlphaFoldDB" id="A0A0M0JJS7"/>